<comment type="function">
    <text evidence="3">Removes the formyl group from the N-terminal Met of newly synthesized proteins. Requires at least a dipeptide for an efficient rate of reaction. N-terminal L-methionine is a prerequisite for activity but the enzyme has broad specificity at other positions.</text>
</comment>
<evidence type="ECO:0000256" key="2">
    <source>
        <dbReference type="ARBA" id="ARBA00023004"/>
    </source>
</evidence>
<dbReference type="RefSeq" id="WP_262399060.1">
    <property type="nucleotide sequence ID" value="NZ_JACRTB010000003.1"/>
</dbReference>
<dbReference type="CDD" id="cd00487">
    <property type="entry name" value="Pep_deformylase"/>
    <property type="match status" value="1"/>
</dbReference>
<protein>
    <recommendedName>
        <fullName evidence="3">Peptide deformylase</fullName>
        <shortName evidence="3">PDF</shortName>
        <ecNumber evidence="3">3.5.1.88</ecNumber>
    </recommendedName>
    <alternativeName>
        <fullName evidence="3">Polypeptide deformylase</fullName>
    </alternativeName>
</protein>
<dbReference type="SUPFAM" id="SSF56420">
    <property type="entry name" value="Peptide deformylase"/>
    <property type="match status" value="1"/>
</dbReference>
<accession>A0ABR7NGT6</accession>
<dbReference type="PIRSF" id="PIRSF004749">
    <property type="entry name" value="Pep_def"/>
    <property type="match status" value="1"/>
</dbReference>
<sequence length="155" mass="17161">MAIRNILRDSDGRLRKKSRPVERFDERLLELLGDMADTMHKADGVGLAAPQVGILRRAVVIDIGEGVIEMVNPEIVWKSGELVDDAEGCLSSPGEYGMVKRPQKVKAVYRDRGGVRRELEGEGLLARAICHELDHLDGVLFKDLASEMLDPEELG</sequence>
<comment type="caution">
    <text evidence="4">The sequence shown here is derived from an EMBL/GenBank/DDBJ whole genome shotgun (WGS) entry which is preliminary data.</text>
</comment>
<evidence type="ECO:0000256" key="3">
    <source>
        <dbReference type="HAMAP-Rule" id="MF_00163"/>
    </source>
</evidence>
<dbReference type="EC" id="3.5.1.88" evidence="3"/>
<dbReference type="PANTHER" id="PTHR10458">
    <property type="entry name" value="PEPTIDE DEFORMYLASE"/>
    <property type="match status" value="1"/>
</dbReference>
<evidence type="ECO:0000256" key="1">
    <source>
        <dbReference type="ARBA" id="ARBA00010759"/>
    </source>
</evidence>
<dbReference type="InterPro" id="IPR036821">
    <property type="entry name" value="Peptide_deformylase_sf"/>
</dbReference>
<proteinExistence type="inferred from homology"/>
<keyword evidence="3" id="KW-0648">Protein biosynthesis</keyword>
<feature type="binding site" evidence="3">
    <location>
        <position position="131"/>
    </location>
    <ligand>
        <name>Fe cation</name>
        <dbReference type="ChEBI" id="CHEBI:24875"/>
    </ligand>
</feature>
<comment type="cofactor">
    <cofactor evidence="3">
        <name>Fe(2+)</name>
        <dbReference type="ChEBI" id="CHEBI:29033"/>
    </cofactor>
    <text evidence="3">Binds 1 Fe(2+) ion.</text>
</comment>
<dbReference type="NCBIfam" id="NF001159">
    <property type="entry name" value="PRK00150.1-3"/>
    <property type="match status" value="1"/>
</dbReference>
<keyword evidence="3" id="KW-0479">Metal-binding</keyword>
<dbReference type="Proteomes" id="UP000658131">
    <property type="component" value="Unassembled WGS sequence"/>
</dbReference>
<dbReference type="HAMAP" id="MF_00163">
    <property type="entry name" value="Pep_deformylase"/>
    <property type="match status" value="1"/>
</dbReference>
<keyword evidence="3 4" id="KW-0378">Hydrolase</keyword>
<feature type="binding site" evidence="3">
    <location>
        <position position="135"/>
    </location>
    <ligand>
        <name>Fe cation</name>
        <dbReference type="ChEBI" id="CHEBI:24875"/>
    </ligand>
</feature>
<dbReference type="InterPro" id="IPR023635">
    <property type="entry name" value="Peptide_deformylase"/>
</dbReference>
<evidence type="ECO:0000313" key="4">
    <source>
        <dbReference type="EMBL" id="MBC8575425.1"/>
    </source>
</evidence>
<comment type="similarity">
    <text evidence="1 3">Belongs to the polypeptide deformylase family.</text>
</comment>
<evidence type="ECO:0000313" key="5">
    <source>
        <dbReference type="Proteomes" id="UP000658131"/>
    </source>
</evidence>
<gene>
    <name evidence="3 4" type="primary">def</name>
    <name evidence="4" type="ORF">H8717_03220</name>
</gene>
<keyword evidence="2 3" id="KW-0408">Iron</keyword>
<dbReference type="PRINTS" id="PR01576">
    <property type="entry name" value="PDEFORMYLASE"/>
</dbReference>
<dbReference type="EMBL" id="JACRTB010000003">
    <property type="protein sequence ID" value="MBC8575425.1"/>
    <property type="molecule type" value="Genomic_DNA"/>
</dbReference>
<reference evidence="4 5" key="1">
    <citation type="submission" date="2020-08" db="EMBL/GenBank/DDBJ databases">
        <title>Genome public.</title>
        <authorList>
            <person name="Liu C."/>
            <person name="Sun Q."/>
        </authorList>
    </citation>
    <scope>NUCLEOTIDE SEQUENCE [LARGE SCALE GENOMIC DNA]</scope>
    <source>
        <strain evidence="4 5">BX1</strain>
    </source>
</reference>
<name>A0ABR7NGT6_9FIRM</name>
<comment type="catalytic activity">
    <reaction evidence="3">
        <text>N-terminal N-formyl-L-methionyl-[peptide] + H2O = N-terminal L-methionyl-[peptide] + formate</text>
        <dbReference type="Rhea" id="RHEA:24420"/>
        <dbReference type="Rhea" id="RHEA-COMP:10639"/>
        <dbReference type="Rhea" id="RHEA-COMP:10640"/>
        <dbReference type="ChEBI" id="CHEBI:15377"/>
        <dbReference type="ChEBI" id="CHEBI:15740"/>
        <dbReference type="ChEBI" id="CHEBI:49298"/>
        <dbReference type="ChEBI" id="CHEBI:64731"/>
        <dbReference type="EC" id="3.5.1.88"/>
    </reaction>
</comment>
<dbReference type="PANTHER" id="PTHR10458:SF22">
    <property type="entry name" value="PEPTIDE DEFORMYLASE"/>
    <property type="match status" value="1"/>
</dbReference>
<keyword evidence="5" id="KW-1185">Reference proteome</keyword>
<organism evidence="4 5">
    <name type="scientific">Yanshouia hominis</name>
    <dbReference type="NCBI Taxonomy" id="2763673"/>
    <lineage>
        <taxon>Bacteria</taxon>
        <taxon>Bacillati</taxon>
        <taxon>Bacillota</taxon>
        <taxon>Clostridia</taxon>
        <taxon>Eubacteriales</taxon>
        <taxon>Oscillospiraceae</taxon>
        <taxon>Yanshouia</taxon>
    </lineage>
</organism>
<feature type="active site" evidence="3">
    <location>
        <position position="132"/>
    </location>
</feature>
<dbReference type="GO" id="GO:0042586">
    <property type="term" value="F:peptide deformylase activity"/>
    <property type="evidence" value="ECO:0007669"/>
    <property type="project" value="UniProtKB-EC"/>
</dbReference>
<dbReference type="Gene3D" id="3.90.45.10">
    <property type="entry name" value="Peptide deformylase"/>
    <property type="match status" value="1"/>
</dbReference>
<feature type="binding site" evidence="3">
    <location>
        <position position="89"/>
    </location>
    <ligand>
        <name>Fe cation</name>
        <dbReference type="ChEBI" id="CHEBI:24875"/>
    </ligand>
</feature>
<dbReference type="NCBIfam" id="TIGR00079">
    <property type="entry name" value="pept_deformyl"/>
    <property type="match status" value="1"/>
</dbReference>
<dbReference type="Pfam" id="PF01327">
    <property type="entry name" value="Pep_deformylase"/>
    <property type="match status" value="1"/>
</dbReference>